<gene>
    <name evidence="7" type="ORF">JQS43_23395</name>
</gene>
<keyword evidence="3 5" id="KW-1133">Transmembrane helix</keyword>
<evidence type="ECO:0000256" key="5">
    <source>
        <dbReference type="SAM" id="Phobius"/>
    </source>
</evidence>
<dbReference type="GO" id="GO:0016020">
    <property type="term" value="C:membrane"/>
    <property type="evidence" value="ECO:0007669"/>
    <property type="project" value="UniProtKB-SubCell"/>
</dbReference>
<keyword evidence="2 5" id="KW-0812">Transmembrane</keyword>
<evidence type="ECO:0000313" key="8">
    <source>
        <dbReference type="Proteomes" id="UP000662857"/>
    </source>
</evidence>
<feature type="transmembrane region" description="Helical" evidence="5">
    <location>
        <begin position="121"/>
        <end position="143"/>
    </location>
</feature>
<dbReference type="UniPathway" id="UPA00895"/>
<name>A0A895YE11_9ACTN</name>
<feature type="transmembrane region" description="Helical" evidence="5">
    <location>
        <begin position="47"/>
        <end position="72"/>
    </location>
</feature>
<sequence length="162" mass="16581">MAEVGNAGQALLGLAARAVLAGVWLYAGLNKVTDLDGSIRAVKAYELLPSAAAELVGAALPLVELALAALLLLGLATRLAAATSALLLTGFVIGVAAAWARGLQIDCGCFGGGGELAADQATNYGTVLARDVLFLLAAAWLLWRPVTRWSVDAALARRTGQR</sequence>
<feature type="transmembrane region" description="Helical" evidence="5">
    <location>
        <begin position="79"/>
        <end position="101"/>
    </location>
</feature>
<reference evidence="7" key="1">
    <citation type="submission" date="2021-02" db="EMBL/GenBank/DDBJ databases">
        <title>Natrosporangium hydrolyticum gen. nov., sp. nov, a haloalkaliphilic actinobacterium from a soda solonchak soil.</title>
        <authorList>
            <person name="Sorokin D.Y."/>
            <person name="Khijniak T.V."/>
            <person name="Zakharycheva A.P."/>
            <person name="Boueva O.V."/>
            <person name="Ariskina E.V."/>
            <person name="Hahnke R.L."/>
            <person name="Bunk B."/>
            <person name="Sproer C."/>
            <person name="Schumann P."/>
            <person name="Evtushenko L.I."/>
            <person name="Kublanov I.V."/>
        </authorList>
    </citation>
    <scope>NUCLEOTIDE SEQUENCE</scope>
    <source>
        <strain evidence="7">DSM 106523</strain>
    </source>
</reference>
<accession>A0A895YE11</accession>
<dbReference type="EMBL" id="CP070499">
    <property type="protein sequence ID" value="QSB14402.1"/>
    <property type="molecule type" value="Genomic_DNA"/>
</dbReference>
<evidence type="ECO:0000256" key="1">
    <source>
        <dbReference type="ARBA" id="ARBA00004141"/>
    </source>
</evidence>
<feature type="domain" description="Methylamine utilisation protein MauE" evidence="6">
    <location>
        <begin position="11"/>
        <end position="144"/>
    </location>
</feature>
<dbReference type="InterPro" id="IPR009908">
    <property type="entry name" value="Methylamine_util_MauE"/>
</dbReference>
<feature type="transmembrane region" description="Helical" evidence="5">
    <location>
        <begin position="7"/>
        <end position="27"/>
    </location>
</feature>
<protein>
    <submittedName>
        <fullName evidence="7">DoxX family membrane protein</fullName>
    </submittedName>
</protein>
<evidence type="ECO:0000313" key="7">
    <source>
        <dbReference type="EMBL" id="QSB14402.1"/>
    </source>
</evidence>
<keyword evidence="8" id="KW-1185">Reference proteome</keyword>
<dbReference type="KEGG" id="nhy:JQS43_23395"/>
<dbReference type="Proteomes" id="UP000662857">
    <property type="component" value="Chromosome"/>
</dbReference>
<dbReference type="GO" id="GO:0030416">
    <property type="term" value="P:methylamine metabolic process"/>
    <property type="evidence" value="ECO:0007669"/>
    <property type="project" value="InterPro"/>
</dbReference>
<evidence type="ECO:0000256" key="3">
    <source>
        <dbReference type="ARBA" id="ARBA00022989"/>
    </source>
</evidence>
<organism evidence="7 8">
    <name type="scientific">Natronosporangium hydrolyticum</name>
    <dbReference type="NCBI Taxonomy" id="2811111"/>
    <lineage>
        <taxon>Bacteria</taxon>
        <taxon>Bacillati</taxon>
        <taxon>Actinomycetota</taxon>
        <taxon>Actinomycetes</taxon>
        <taxon>Micromonosporales</taxon>
        <taxon>Micromonosporaceae</taxon>
        <taxon>Natronosporangium</taxon>
    </lineage>
</organism>
<evidence type="ECO:0000256" key="2">
    <source>
        <dbReference type="ARBA" id="ARBA00022692"/>
    </source>
</evidence>
<evidence type="ECO:0000256" key="4">
    <source>
        <dbReference type="ARBA" id="ARBA00023136"/>
    </source>
</evidence>
<evidence type="ECO:0000259" key="6">
    <source>
        <dbReference type="Pfam" id="PF07291"/>
    </source>
</evidence>
<comment type="subcellular location">
    <subcellularLocation>
        <location evidence="1">Membrane</location>
        <topology evidence="1">Multi-pass membrane protein</topology>
    </subcellularLocation>
</comment>
<dbReference type="RefSeq" id="WP_239676532.1">
    <property type="nucleotide sequence ID" value="NZ_CP070499.1"/>
</dbReference>
<dbReference type="Pfam" id="PF07291">
    <property type="entry name" value="MauE"/>
    <property type="match status" value="1"/>
</dbReference>
<dbReference type="AlphaFoldDB" id="A0A895YE11"/>
<proteinExistence type="predicted"/>
<keyword evidence="4 5" id="KW-0472">Membrane</keyword>